<reference evidence="2 3" key="1">
    <citation type="journal article" date="2014" name="Nat. Commun.">
        <title>Klebsormidium flaccidum genome reveals primary factors for plant terrestrial adaptation.</title>
        <authorList>
            <person name="Hori K."/>
            <person name="Maruyama F."/>
            <person name="Fujisawa T."/>
            <person name="Togashi T."/>
            <person name="Yamamoto N."/>
            <person name="Seo M."/>
            <person name="Sato S."/>
            <person name="Yamada T."/>
            <person name="Mori H."/>
            <person name="Tajima N."/>
            <person name="Moriyama T."/>
            <person name="Ikeuchi M."/>
            <person name="Watanabe M."/>
            <person name="Wada H."/>
            <person name="Kobayashi K."/>
            <person name="Saito M."/>
            <person name="Masuda T."/>
            <person name="Sasaki-Sekimoto Y."/>
            <person name="Mashiguchi K."/>
            <person name="Awai K."/>
            <person name="Shimojima M."/>
            <person name="Masuda S."/>
            <person name="Iwai M."/>
            <person name="Nobusawa T."/>
            <person name="Narise T."/>
            <person name="Kondo S."/>
            <person name="Saito H."/>
            <person name="Sato R."/>
            <person name="Murakawa M."/>
            <person name="Ihara Y."/>
            <person name="Oshima-Yamada Y."/>
            <person name="Ohtaka K."/>
            <person name="Satoh M."/>
            <person name="Sonobe K."/>
            <person name="Ishii M."/>
            <person name="Ohtani R."/>
            <person name="Kanamori-Sato M."/>
            <person name="Honoki R."/>
            <person name="Miyazaki D."/>
            <person name="Mochizuki H."/>
            <person name="Umetsu J."/>
            <person name="Higashi K."/>
            <person name="Shibata D."/>
            <person name="Kamiya Y."/>
            <person name="Sato N."/>
            <person name="Nakamura Y."/>
            <person name="Tabata S."/>
            <person name="Ida S."/>
            <person name="Kurokawa K."/>
            <person name="Ohta H."/>
        </authorList>
    </citation>
    <scope>NUCLEOTIDE SEQUENCE [LARGE SCALE GENOMIC DNA]</scope>
    <source>
        <strain evidence="2 3">NIES-2285</strain>
    </source>
</reference>
<sequence>MNVNLGACYHPRHHLVKDEVLQQLGRQDCPYTTTRTYGGRCHLLFWGAHVERLAQSARVMQAAGKWEGAEDNLAPEQLHRLIQPSLEVALRQATFHLDSATTHELSVTILLPGPSTSKRPADASPHKEQLSIAAQRIENSKLASQKRDSKRNESASYDLDSVRIVRPDQQAASLTPDALSENDLAKREMRKGRGAKIEGEVKACVYVSKYEAPTGGSMPQGTTVAVMGPGRQMPAAKDSSWAIDRRPLEAPKPPDVGEVLLSNDGEALLEGLLTNFFVVRRRTGGANRASSKTDAETVLLDAETSPLEQHMLSGDTPRRDTEGAKKADDAKETEGAGPVESGKDGEGYAKKNRWNGLVVQTAALEEGVLPGVIRRAVLSLCEAWGVEISLEAPRLSDRSTWLEAFVTSSVRIVQPVVSVRWRQGWRPAESRPLPGHVAASDWREHRLPADSPFCRALWEALLSEERLRLDGSSMDIVNLCGKS</sequence>
<dbReference type="AlphaFoldDB" id="A0A1Y1HRK4"/>
<dbReference type="InterPro" id="IPR001544">
    <property type="entry name" value="Aminotrans_IV"/>
</dbReference>
<dbReference type="Gene3D" id="3.20.10.10">
    <property type="entry name" value="D-amino Acid Aminotransferase, subunit A, domain 2"/>
    <property type="match status" value="1"/>
</dbReference>
<feature type="region of interest" description="Disordered" evidence="1">
    <location>
        <begin position="302"/>
        <end position="347"/>
    </location>
</feature>
<protein>
    <submittedName>
        <fullName evidence="2">Uncharacterized protein</fullName>
    </submittedName>
</protein>
<name>A0A1Y1HRK4_KLENI</name>
<dbReference type="Proteomes" id="UP000054558">
    <property type="component" value="Unassembled WGS sequence"/>
</dbReference>
<dbReference type="PANTHER" id="PTHR47703:SF2">
    <property type="entry name" value="D-AMINOACID AMINOTRANSFERASE-LIKE PLP-DEPENDENT ENZYMES SUPERFAMILY PROTEIN"/>
    <property type="match status" value="1"/>
</dbReference>
<evidence type="ECO:0000313" key="3">
    <source>
        <dbReference type="Proteomes" id="UP000054558"/>
    </source>
</evidence>
<dbReference type="Pfam" id="PF01063">
    <property type="entry name" value="Aminotran_4"/>
    <property type="match status" value="1"/>
</dbReference>
<keyword evidence="3" id="KW-1185">Reference proteome</keyword>
<feature type="region of interest" description="Disordered" evidence="1">
    <location>
        <begin position="136"/>
        <end position="182"/>
    </location>
</feature>
<feature type="compositionally biased region" description="Basic and acidic residues" evidence="1">
    <location>
        <begin position="316"/>
        <end position="334"/>
    </location>
</feature>
<dbReference type="InterPro" id="IPR036038">
    <property type="entry name" value="Aminotransferase-like"/>
</dbReference>
<dbReference type="SUPFAM" id="SSF56752">
    <property type="entry name" value="D-aminoacid aminotransferase-like PLP-dependent enzymes"/>
    <property type="match status" value="1"/>
</dbReference>
<dbReference type="EMBL" id="DF236962">
    <property type="protein sequence ID" value="GAQ78468.1"/>
    <property type="molecule type" value="Genomic_DNA"/>
</dbReference>
<evidence type="ECO:0000313" key="2">
    <source>
        <dbReference type="EMBL" id="GAQ78468.1"/>
    </source>
</evidence>
<dbReference type="PANTHER" id="PTHR47703">
    <property type="entry name" value="D-AMINOACID AMINOTRANSFERASE-LIKE PLP-DEPENDENT ENZYMES SUPERFAMILY PROTEIN"/>
    <property type="match status" value="1"/>
</dbReference>
<dbReference type="OMA" id="TFLFWER"/>
<dbReference type="GO" id="GO:0003824">
    <property type="term" value="F:catalytic activity"/>
    <property type="evidence" value="ECO:0007669"/>
    <property type="project" value="InterPro"/>
</dbReference>
<gene>
    <name evidence="2" type="ORF">KFL_000130510</name>
</gene>
<evidence type="ECO:0000256" key="1">
    <source>
        <dbReference type="SAM" id="MobiDB-lite"/>
    </source>
</evidence>
<accession>A0A1Y1HRK4</accession>
<proteinExistence type="predicted"/>
<organism evidence="2 3">
    <name type="scientific">Klebsormidium nitens</name>
    <name type="common">Green alga</name>
    <name type="synonym">Ulothrix nitens</name>
    <dbReference type="NCBI Taxonomy" id="105231"/>
    <lineage>
        <taxon>Eukaryota</taxon>
        <taxon>Viridiplantae</taxon>
        <taxon>Streptophyta</taxon>
        <taxon>Klebsormidiophyceae</taxon>
        <taxon>Klebsormidiales</taxon>
        <taxon>Klebsormidiaceae</taxon>
        <taxon>Klebsormidium</taxon>
    </lineage>
</organism>
<dbReference type="InterPro" id="IPR043132">
    <property type="entry name" value="BCAT-like_C"/>
</dbReference>
<dbReference type="OrthoDB" id="59470at2759"/>